<dbReference type="Proteomes" id="UP000016924">
    <property type="component" value="Unassembled WGS sequence"/>
</dbReference>
<protein>
    <recommendedName>
        <fullName evidence="3">Cupin type-1 domain-containing protein</fullName>
    </recommendedName>
</protein>
<evidence type="ECO:0000313" key="2">
    <source>
        <dbReference type="Proteomes" id="UP000016924"/>
    </source>
</evidence>
<dbReference type="PANTHER" id="PTHR36448">
    <property type="entry name" value="BLR7373 PROTEIN"/>
    <property type="match status" value="1"/>
</dbReference>
<dbReference type="OrthoDB" id="2446447at2759"/>
<dbReference type="eggNOG" id="ENOG502SBBY">
    <property type="taxonomic scope" value="Eukaryota"/>
</dbReference>
<dbReference type="OMA" id="ECYGIFQ"/>
<dbReference type="InterPro" id="IPR011051">
    <property type="entry name" value="RmlC_Cupin_sf"/>
</dbReference>
<proteinExistence type="predicted"/>
<dbReference type="AlphaFoldDB" id="R7YZQ7"/>
<organism evidence="1 2">
    <name type="scientific">Coniosporium apollinis (strain CBS 100218)</name>
    <name type="common">Rock-inhabiting black yeast</name>
    <dbReference type="NCBI Taxonomy" id="1168221"/>
    <lineage>
        <taxon>Eukaryota</taxon>
        <taxon>Fungi</taxon>
        <taxon>Dikarya</taxon>
        <taxon>Ascomycota</taxon>
        <taxon>Pezizomycotina</taxon>
        <taxon>Dothideomycetes</taxon>
        <taxon>Dothideomycetes incertae sedis</taxon>
        <taxon>Coniosporium</taxon>
    </lineage>
</organism>
<reference evidence="2" key="1">
    <citation type="submission" date="2012-06" db="EMBL/GenBank/DDBJ databases">
        <title>The genome sequence of Coniosporium apollinis CBS 100218.</title>
        <authorList>
            <consortium name="The Broad Institute Genome Sequencing Platform"/>
            <person name="Cuomo C."/>
            <person name="Gorbushina A."/>
            <person name="Noack S."/>
            <person name="Walker B."/>
            <person name="Young S.K."/>
            <person name="Zeng Q."/>
            <person name="Gargeya S."/>
            <person name="Fitzgerald M."/>
            <person name="Haas B."/>
            <person name="Abouelleil A."/>
            <person name="Alvarado L."/>
            <person name="Arachchi H.M."/>
            <person name="Berlin A.M."/>
            <person name="Chapman S.B."/>
            <person name="Goldberg J."/>
            <person name="Griggs A."/>
            <person name="Gujja S."/>
            <person name="Hansen M."/>
            <person name="Howarth C."/>
            <person name="Imamovic A."/>
            <person name="Larimer J."/>
            <person name="McCowan C."/>
            <person name="Montmayeur A."/>
            <person name="Murphy C."/>
            <person name="Neiman D."/>
            <person name="Pearson M."/>
            <person name="Priest M."/>
            <person name="Roberts A."/>
            <person name="Saif S."/>
            <person name="Shea T."/>
            <person name="Sisk P."/>
            <person name="Sykes S."/>
            <person name="Wortman J."/>
            <person name="Nusbaum C."/>
            <person name="Birren B."/>
        </authorList>
    </citation>
    <scope>NUCLEOTIDE SEQUENCE [LARGE SCALE GENOMIC DNA]</scope>
    <source>
        <strain evidence="2">CBS 100218</strain>
    </source>
</reference>
<name>R7YZQ7_CONA1</name>
<gene>
    <name evidence="1" type="ORF">W97_06369</name>
</gene>
<accession>R7YZQ7</accession>
<dbReference type="Gene3D" id="2.60.120.10">
    <property type="entry name" value="Jelly Rolls"/>
    <property type="match status" value="1"/>
</dbReference>
<dbReference type="SUPFAM" id="SSF51182">
    <property type="entry name" value="RmlC-like cupins"/>
    <property type="match status" value="1"/>
</dbReference>
<dbReference type="HOGENOM" id="CLU_084522_1_0_1"/>
<dbReference type="InterPro" id="IPR047121">
    <property type="entry name" value="YjiB-like"/>
</dbReference>
<dbReference type="GeneID" id="19903680"/>
<sequence length="183" mass="20167">MAPSNPETYYFTPTPHVPNSPLPVLIYRAVLPTNPDPASTRETIEPNRWMQGGSFKTYTAHHFHSVTHECYAVFKGKSTLLLGRGPLDDREGGVEVELGVGDIIVLPAGVSHCSITSEGEYEYLGLYPEGSPHWDNNFCKADEEETQEKARNARNVPIPEFDPIYGKGGPLVRIWNDAAEAAA</sequence>
<dbReference type="InterPro" id="IPR014710">
    <property type="entry name" value="RmlC-like_jellyroll"/>
</dbReference>
<dbReference type="PANTHER" id="PTHR36448:SF2">
    <property type="entry name" value="CUPIN TYPE-1 DOMAIN-CONTAINING PROTEIN"/>
    <property type="match status" value="1"/>
</dbReference>
<dbReference type="RefSeq" id="XP_007782433.1">
    <property type="nucleotide sequence ID" value="XM_007784243.1"/>
</dbReference>
<dbReference type="EMBL" id="JH767585">
    <property type="protein sequence ID" value="EON67116.1"/>
    <property type="molecule type" value="Genomic_DNA"/>
</dbReference>
<evidence type="ECO:0000313" key="1">
    <source>
        <dbReference type="EMBL" id="EON67116.1"/>
    </source>
</evidence>
<evidence type="ECO:0008006" key="3">
    <source>
        <dbReference type="Google" id="ProtNLM"/>
    </source>
</evidence>
<keyword evidence="2" id="KW-1185">Reference proteome</keyword>
<dbReference type="CDD" id="cd02219">
    <property type="entry name" value="cupin_YjlB-like"/>
    <property type="match status" value="1"/>
</dbReference>